<dbReference type="InterPro" id="IPR025992">
    <property type="entry name" value="Haem-bd"/>
</dbReference>
<dbReference type="InterPro" id="IPR036909">
    <property type="entry name" value="Cyt_c-like_dom_sf"/>
</dbReference>
<dbReference type="AlphaFoldDB" id="A0A2D0ND24"/>
<evidence type="ECO:0000313" key="3">
    <source>
        <dbReference type="EMBL" id="PHN06411.1"/>
    </source>
</evidence>
<dbReference type="Gene3D" id="1.10.760.10">
    <property type="entry name" value="Cytochrome c-like domain"/>
    <property type="match status" value="1"/>
</dbReference>
<feature type="chain" id="PRO_5012519509" description="Haem-binding domain-containing protein" evidence="1">
    <location>
        <begin position="26"/>
        <end position="128"/>
    </location>
</feature>
<name>A0A2D0ND24_FLAN2</name>
<dbReference type="RefSeq" id="WP_099150395.1">
    <property type="nucleotide sequence ID" value="NZ_PDUD01000018.1"/>
</dbReference>
<gene>
    <name evidence="3" type="ORF">CRP01_12645</name>
</gene>
<keyword evidence="1" id="KW-0732">Signal</keyword>
<dbReference type="EMBL" id="PDUD01000018">
    <property type="protein sequence ID" value="PHN06411.1"/>
    <property type="molecule type" value="Genomic_DNA"/>
</dbReference>
<reference evidence="3 4" key="1">
    <citation type="submission" date="2017-10" db="EMBL/GenBank/DDBJ databases">
        <title>The draft genome sequence of Lewinella nigricans NBRC 102662.</title>
        <authorList>
            <person name="Wang K."/>
        </authorList>
    </citation>
    <scope>NUCLEOTIDE SEQUENCE [LARGE SCALE GENOMIC DNA]</scope>
    <source>
        <strain evidence="3 4">NBRC 102662</strain>
    </source>
</reference>
<keyword evidence="4" id="KW-1185">Reference proteome</keyword>
<proteinExistence type="predicted"/>
<evidence type="ECO:0000256" key="1">
    <source>
        <dbReference type="SAM" id="SignalP"/>
    </source>
</evidence>
<organism evidence="3 4">
    <name type="scientific">Flavilitoribacter nigricans (strain ATCC 23147 / DSM 23189 / NBRC 102662 / NCIMB 1420 / SS-2)</name>
    <name type="common">Lewinella nigricans</name>
    <dbReference type="NCBI Taxonomy" id="1122177"/>
    <lineage>
        <taxon>Bacteria</taxon>
        <taxon>Pseudomonadati</taxon>
        <taxon>Bacteroidota</taxon>
        <taxon>Saprospiria</taxon>
        <taxon>Saprospirales</taxon>
        <taxon>Lewinellaceae</taxon>
        <taxon>Flavilitoribacter</taxon>
    </lineage>
</organism>
<evidence type="ECO:0000259" key="2">
    <source>
        <dbReference type="SMART" id="SM01235"/>
    </source>
</evidence>
<dbReference type="GO" id="GO:0009055">
    <property type="term" value="F:electron transfer activity"/>
    <property type="evidence" value="ECO:0007669"/>
    <property type="project" value="InterPro"/>
</dbReference>
<evidence type="ECO:0000313" key="4">
    <source>
        <dbReference type="Proteomes" id="UP000223913"/>
    </source>
</evidence>
<dbReference type="SUPFAM" id="SSF46626">
    <property type="entry name" value="Cytochrome c"/>
    <property type="match status" value="1"/>
</dbReference>
<accession>A0A2D0ND24</accession>
<feature type="signal peptide" evidence="1">
    <location>
        <begin position="1"/>
        <end position="25"/>
    </location>
</feature>
<protein>
    <recommendedName>
        <fullName evidence="2">Haem-binding domain-containing protein</fullName>
    </recommendedName>
</protein>
<feature type="domain" description="Haem-binding" evidence="2">
    <location>
        <begin position="12"/>
        <end position="123"/>
    </location>
</feature>
<dbReference type="GO" id="GO:0020037">
    <property type="term" value="F:heme binding"/>
    <property type="evidence" value="ECO:0007669"/>
    <property type="project" value="InterPro"/>
</dbReference>
<dbReference type="Proteomes" id="UP000223913">
    <property type="component" value="Unassembled WGS sequence"/>
</dbReference>
<sequence>MNKKLSIILSLALVFFLFQSSVSSAKDPMPAKFKYTKKVDELIHSKCYGCHSAEGRSDKAKKALMWDDIPKMTGADQAHILEEILDVTEERSMPPKGMVERKPELKLTDKEVATFQKWAKKMSKRVSK</sequence>
<dbReference type="SMART" id="SM01235">
    <property type="entry name" value="Haem_bd"/>
    <property type="match status" value="1"/>
</dbReference>
<dbReference type="OrthoDB" id="1123086at2"/>
<comment type="caution">
    <text evidence="3">The sequence shown here is derived from an EMBL/GenBank/DDBJ whole genome shotgun (WGS) entry which is preliminary data.</text>
</comment>